<evidence type="ECO:0000256" key="3">
    <source>
        <dbReference type="ARBA" id="ARBA00023315"/>
    </source>
</evidence>
<dbReference type="GO" id="GO:0016746">
    <property type="term" value="F:acyltransferase activity"/>
    <property type="evidence" value="ECO:0007669"/>
    <property type="project" value="UniProtKB-KW"/>
</dbReference>
<evidence type="ECO:0000256" key="2">
    <source>
        <dbReference type="ARBA" id="ARBA00022679"/>
    </source>
</evidence>
<evidence type="ECO:0008006" key="6">
    <source>
        <dbReference type="Google" id="ProtNLM"/>
    </source>
</evidence>
<accession>A0A7J6HYF8</accession>
<name>A0A7J6HYF8_CANSA</name>
<dbReference type="PANTHER" id="PTHR31623">
    <property type="entry name" value="F21J9.9"/>
    <property type="match status" value="1"/>
</dbReference>
<dbReference type="PANTHER" id="PTHR31623:SF20">
    <property type="entry name" value="VINORINE SYNTHASE-LIKE"/>
    <property type="match status" value="1"/>
</dbReference>
<evidence type="ECO:0000313" key="5">
    <source>
        <dbReference type="Proteomes" id="UP000583929"/>
    </source>
</evidence>
<protein>
    <recommendedName>
        <fullName evidence="6">Transferase</fullName>
    </recommendedName>
</protein>
<dbReference type="InterPro" id="IPR023213">
    <property type="entry name" value="CAT-like_dom_sf"/>
</dbReference>
<keyword evidence="3" id="KW-0012">Acyltransferase</keyword>
<evidence type="ECO:0000256" key="1">
    <source>
        <dbReference type="ARBA" id="ARBA00009861"/>
    </source>
</evidence>
<dbReference type="Proteomes" id="UP000583929">
    <property type="component" value="Unassembled WGS sequence"/>
</dbReference>
<proteinExistence type="inferred from homology"/>
<gene>
    <name evidence="4" type="ORF">G4B88_021219</name>
</gene>
<keyword evidence="5" id="KW-1185">Reference proteome</keyword>
<dbReference type="EMBL" id="JAATIQ010000020">
    <property type="protein sequence ID" value="KAF4400005.1"/>
    <property type="molecule type" value="Genomic_DNA"/>
</dbReference>
<comment type="caution">
    <text evidence="4">The sequence shown here is derived from an EMBL/GenBank/DDBJ whole genome shotgun (WGS) entry which is preliminary data.</text>
</comment>
<dbReference type="Gene3D" id="3.30.559.10">
    <property type="entry name" value="Chloramphenicol acetyltransferase-like domain"/>
    <property type="match status" value="6"/>
</dbReference>
<sequence>MELNIVSKEIIKPSSQTHNLKRYNLCLFDQLIPNTYLSIILFYPIHNDPKDLTTDHSKAITQLKKSLSETLTLYYPLSGKTKNNLYVDEFSTGVIFIEAKVKCQMSELFQGENELQNQLVPFQPFSHEKTEDYVPIIAFQLNIFSCGGIALGISLGHKNNDIAMLSNFLKSWSAISTGSPEKVIKPDLSSPAIYFPPRTNDDDDDDFLSKYTSLMDRLWFSEGDYVTKRFVFPAKSIETLKQKAKSERVPNPSRNLAISCLIWKHAMAASWAVFGSPKASIAGQAVNMRPRMKPKLDGAVGNFFWWSMASYDPNDYNNEVELSELVVQMKESITTGLFDEDYLSQLMMMANNKEGLVSEVENQLEIMSCIELENNADIFVFTNWKDFFGEVDFGFGKPLSVGSIGKVGPAFRNLVILVDADQWGKGSVDAFITLKAKEITLLQSDEAFLHFTFQNPVSIVSRELIKPSSEAHHLKPYNLCLFDQLIPDTFVSVILFYPNNKLNIIIHDDHHDHLSKTITQLKKSLSETLTLYYPLSGRTKNNLYVDDFSTGVIFIEAKVKCQMSEFIQQRKNESQNQLVPFQPFCKEKTWPPLPPLAFQINLFSCGGIALGISMCHKNADAATLSNFLKSWTAFFTQSPHNIIKPDLSSPSLHFPSKTNEFLQNYTSLMDRMWFGEGDYVTKSFVFPAKSIETLKQKAKSERVPNPSRNLAISCLIWKHAMAASWAVFGSPKASIAGQAVNMRPRMKPKLDGAVGNFFWWSMASYDPNDYSNEVELSELVVQMKESITTGLFDEDYLSQLMMMANNKEGLESEIENQLEIMSCIELESNPDLFVFTNWKDFFGEVDFGFGKPLSVGSIGKVGPAFRNLVILVDADQWGKGSVSIVSRELIKPSSETHHLKPNNLCLFDQLIPDTFVSVILFYPNNKLNIIIHDDHHDHLSKTITHLKKSLSETLTLYYPLSGRTKNNLYVDDFSTGVIFIEAKVKCQMSEFFQRRKNESQNLLVPFQPFCKEKTWPPLPPLAFQINLFSCGGIALGISMCHKNADAATLSNFLKSWTAFFTQSPHNIIKPDLSSPSLHFPSKTNEFLQNYTSLMDRMWFGEGDYVTKSFVFRSKSIETLKQKAKSERVPNPSRNEAISCLIWKHAMAASWAVFGSPKPSIAGQAVNMRPRMKPKLDGAVGNFFWWALAAFDPDEYSIESFDDDVELSDLAVQMHDATSGFFSGDFIDQVMSGNKEGVSEILNQLEYMCSIELAEPDFIMFTSWKGYFSDVDFGFGKPLSVGSIGKVGPAFRNLVILVDADDLYGKGSVEVFITLKAKEMALLESDQTFGSYI</sequence>
<comment type="similarity">
    <text evidence="1">Belongs to the plant acyltransferase family.</text>
</comment>
<keyword evidence="2" id="KW-0808">Transferase</keyword>
<organism evidence="4 5">
    <name type="scientific">Cannabis sativa</name>
    <name type="common">Hemp</name>
    <name type="synonym">Marijuana</name>
    <dbReference type="NCBI Taxonomy" id="3483"/>
    <lineage>
        <taxon>Eukaryota</taxon>
        <taxon>Viridiplantae</taxon>
        <taxon>Streptophyta</taxon>
        <taxon>Embryophyta</taxon>
        <taxon>Tracheophyta</taxon>
        <taxon>Spermatophyta</taxon>
        <taxon>Magnoliopsida</taxon>
        <taxon>eudicotyledons</taxon>
        <taxon>Gunneridae</taxon>
        <taxon>Pentapetalae</taxon>
        <taxon>rosids</taxon>
        <taxon>fabids</taxon>
        <taxon>Rosales</taxon>
        <taxon>Cannabaceae</taxon>
        <taxon>Cannabis</taxon>
    </lineage>
</organism>
<reference evidence="4 5" key="1">
    <citation type="journal article" date="2020" name="bioRxiv">
        <title>Sequence and annotation of 42 cannabis genomes reveals extensive copy number variation in cannabinoid synthesis and pathogen resistance genes.</title>
        <authorList>
            <person name="Mckernan K.J."/>
            <person name="Helbert Y."/>
            <person name="Kane L.T."/>
            <person name="Ebling H."/>
            <person name="Zhang L."/>
            <person name="Liu B."/>
            <person name="Eaton Z."/>
            <person name="Mclaughlin S."/>
            <person name="Kingan S."/>
            <person name="Baybayan P."/>
            <person name="Concepcion G."/>
            <person name="Jordan M."/>
            <person name="Riva A."/>
            <person name="Barbazuk W."/>
            <person name="Harkins T."/>
        </authorList>
    </citation>
    <scope>NUCLEOTIDE SEQUENCE [LARGE SCALE GENOMIC DNA]</scope>
    <source>
        <strain evidence="5">cv. Jamaican Lion 4</strain>
        <tissue evidence="4">Leaf</tissue>
    </source>
</reference>
<dbReference type="Pfam" id="PF02458">
    <property type="entry name" value="Transferase"/>
    <property type="match status" value="3"/>
</dbReference>
<evidence type="ECO:0000313" key="4">
    <source>
        <dbReference type="EMBL" id="KAF4400005.1"/>
    </source>
</evidence>